<accession>A0A4S8KYD3</accession>
<dbReference type="InterPro" id="IPR027417">
    <property type="entry name" value="P-loop_NTPase"/>
</dbReference>
<dbReference type="AlphaFoldDB" id="A0A4S8KYD3"/>
<evidence type="ECO:0000259" key="2">
    <source>
        <dbReference type="Pfam" id="PF24883"/>
    </source>
</evidence>
<dbReference type="Pfam" id="PF24883">
    <property type="entry name" value="NPHP3_N"/>
    <property type="match status" value="1"/>
</dbReference>
<dbReference type="Proteomes" id="UP000297245">
    <property type="component" value="Unassembled WGS sequence"/>
</dbReference>
<dbReference type="Gene3D" id="3.40.50.300">
    <property type="entry name" value="P-loop containing nucleotide triphosphate hydrolases"/>
    <property type="match status" value="1"/>
</dbReference>
<sequence length="283" mass="31677">MIIFVPLKCFWGLKLDRNFLGAQDVTIGDLTINQVTGNQHNVIVKDPVDLSKIKDWLKTPDSSSNFVSAVNKMTEGTGVWLVQNPQYQNWKENHGVMWLQGRAGSGKTFLLTTVVQDLGKDGKLVFYHYFDFRDGPKTTYSGLLSSLLFQIGSLVAEGQMQALYKQSKQSQITDAAKKAFIMNNIPTGIKMYIVLDAFDECQDQNQVAKFIQELQNQASVHIIVSCRYAVQSVTSSEMLLLNDKNVADDIGQHIDRIFDEGKISFLSMKNEIKNVLLEGANGV</sequence>
<evidence type="ECO:0000313" key="3">
    <source>
        <dbReference type="EMBL" id="THU80608.1"/>
    </source>
</evidence>
<keyword evidence="4" id="KW-1185">Reference proteome</keyword>
<feature type="domain" description="Nephrocystin 3-like N-terminal" evidence="2">
    <location>
        <begin position="76"/>
        <end position="227"/>
    </location>
</feature>
<keyword evidence="1" id="KW-0677">Repeat</keyword>
<organism evidence="3 4">
    <name type="scientific">Dendrothele bispora (strain CBS 962.96)</name>
    <dbReference type="NCBI Taxonomy" id="1314807"/>
    <lineage>
        <taxon>Eukaryota</taxon>
        <taxon>Fungi</taxon>
        <taxon>Dikarya</taxon>
        <taxon>Basidiomycota</taxon>
        <taxon>Agaricomycotina</taxon>
        <taxon>Agaricomycetes</taxon>
        <taxon>Agaricomycetidae</taxon>
        <taxon>Agaricales</taxon>
        <taxon>Agaricales incertae sedis</taxon>
        <taxon>Dendrothele</taxon>
    </lineage>
</organism>
<dbReference type="OrthoDB" id="448455at2759"/>
<evidence type="ECO:0000256" key="1">
    <source>
        <dbReference type="ARBA" id="ARBA00022737"/>
    </source>
</evidence>
<dbReference type="SUPFAM" id="SSF52540">
    <property type="entry name" value="P-loop containing nucleoside triphosphate hydrolases"/>
    <property type="match status" value="1"/>
</dbReference>
<protein>
    <recommendedName>
        <fullName evidence="2">Nephrocystin 3-like N-terminal domain-containing protein</fullName>
    </recommendedName>
</protein>
<gene>
    <name evidence="3" type="ORF">K435DRAFT_809757</name>
</gene>
<evidence type="ECO:0000313" key="4">
    <source>
        <dbReference type="Proteomes" id="UP000297245"/>
    </source>
</evidence>
<name>A0A4S8KYD3_DENBC</name>
<dbReference type="PANTHER" id="PTHR10039">
    <property type="entry name" value="AMELOGENIN"/>
    <property type="match status" value="1"/>
</dbReference>
<proteinExistence type="predicted"/>
<dbReference type="InterPro" id="IPR056884">
    <property type="entry name" value="NPHP3-like_N"/>
</dbReference>
<reference evidence="3 4" key="1">
    <citation type="journal article" date="2019" name="Nat. Ecol. Evol.">
        <title>Megaphylogeny resolves global patterns of mushroom evolution.</title>
        <authorList>
            <person name="Varga T."/>
            <person name="Krizsan K."/>
            <person name="Foldi C."/>
            <person name="Dima B."/>
            <person name="Sanchez-Garcia M."/>
            <person name="Sanchez-Ramirez S."/>
            <person name="Szollosi G.J."/>
            <person name="Szarkandi J.G."/>
            <person name="Papp V."/>
            <person name="Albert L."/>
            <person name="Andreopoulos W."/>
            <person name="Angelini C."/>
            <person name="Antonin V."/>
            <person name="Barry K.W."/>
            <person name="Bougher N.L."/>
            <person name="Buchanan P."/>
            <person name="Buyck B."/>
            <person name="Bense V."/>
            <person name="Catcheside P."/>
            <person name="Chovatia M."/>
            <person name="Cooper J."/>
            <person name="Damon W."/>
            <person name="Desjardin D."/>
            <person name="Finy P."/>
            <person name="Geml J."/>
            <person name="Haridas S."/>
            <person name="Hughes K."/>
            <person name="Justo A."/>
            <person name="Karasinski D."/>
            <person name="Kautmanova I."/>
            <person name="Kiss B."/>
            <person name="Kocsube S."/>
            <person name="Kotiranta H."/>
            <person name="LaButti K.M."/>
            <person name="Lechner B.E."/>
            <person name="Liimatainen K."/>
            <person name="Lipzen A."/>
            <person name="Lukacs Z."/>
            <person name="Mihaltcheva S."/>
            <person name="Morgado L.N."/>
            <person name="Niskanen T."/>
            <person name="Noordeloos M.E."/>
            <person name="Ohm R.A."/>
            <person name="Ortiz-Santana B."/>
            <person name="Ovrebo C."/>
            <person name="Racz N."/>
            <person name="Riley R."/>
            <person name="Savchenko A."/>
            <person name="Shiryaev A."/>
            <person name="Soop K."/>
            <person name="Spirin V."/>
            <person name="Szebenyi C."/>
            <person name="Tomsovsky M."/>
            <person name="Tulloss R.E."/>
            <person name="Uehling J."/>
            <person name="Grigoriev I.V."/>
            <person name="Vagvolgyi C."/>
            <person name="Papp T."/>
            <person name="Martin F.M."/>
            <person name="Miettinen O."/>
            <person name="Hibbett D.S."/>
            <person name="Nagy L.G."/>
        </authorList>
    </citation>
    <scope>NUCLEOTIDE SEQUENCE [LARGE SCALE GENOMIC DNA]</scope>
    <source>
        <strain evidence="3 4">CBS 962.96</strain>
    </source>
</reference>
<dbReference type="EMBL" id="ML179889">
    <property type="protein sequence ID" value="THU80608.1"/>
    <property type="molecule type" value="Genomic_DNA"/>
</dbReference>